<dbReference type="Proteomes" id="UP000663828">
    <property type="component" value="Unassembled WGS sequence"/>
</dbReference>
<dbReference type="EMBL" id="CAJNOJ010000262">
    <property type="protein sequence ID" value="CAF1349534.1"/>
    <property type="molecule type" value="Genomic_DNA"/>
</dbReference>
<dbReference type="PANTHER" id="PTHR31594:SF14">
    <property type="entry name" value="FIBRONECTIN TYPE-III DOMAIN-CONTAINING PROTEIN"/>
    <property type="match status" value="1"/>
</dbReference>
<evidence type="ECO:0008006" key="8">
    <source>
        <dbReference type="Google" id="ProtNLM"/>
    </source>
</evidence>
<evidence type="ECO:0000256" key="1">
    <source>
        <dbReference type="ARBA" id="ARBA00022837"/>
    </source>
</evidence>
<dbReference type="InterPro" id="IPR056072">
    <property type="entry name" value="SNTX_MACPF/CDC-like_dom"/>
</dbReference>
<feature type="domain" description="EF-hand" evidence="2">
    <location>
        <begin position="579"/>
        <end position="614"/>
    </location>
</feature>
<reference evidence="5" key="1">
    <citation type="submission" date="2021-02" db="EMBL/GenBank/DDBJ databases">
        <authorList>
            <person name="Nowell W R."/>
        </authorList>
    </citation>
    <scope>NUCLEOTIDE SEQUENCE</scope>
</reference>
<dbReference type="InterPro" id="IPR006571">
    <property type="entry name" value="TLDc_dom"/>
</dbReference>
<dbReference type="PROSITE" id="PS00018">
    <property type="entry name" value="EF_HAND_1"/>
    <property type="match status" value="1"/>
</dbReference>
<feature type="domain" description="TLDc" evidence="3">
    <location>
        <begin position="719"/>
        <end position="867"/>
    </location>
</feature>
<protein>
    <recommendedName>
        <fullName evidence="8">TLDc domain-containing protein</fullName>
    </recommendedName>
</protein>
<dbReference type="InterPro" id="IPR011992">
    <property type="entry name" value="EF-hand-dom_pair"/>
</dbReference>
<dbReference type="PRINTS" id="PR00450">
    <property type="entry name" value="RECOVERIN"/>
</dbReference>
<dbReference type="Gene3D" id="1.10.238.10">
    <property type="entry name" value="EF-hand"/>
    <property type="match status" value="2"/>
</dbReference>
<dbReference type="Pfam" id="PF24676">
    <property type="entry name" value="DUF7656"/>
    <property type="match status" value="1"/>
</dbReference>
<organism evidence="5 7">
    <name type="scientific">Adineta ricciae</name>
    <name type="common">Rotifer</name>
    <dbReference type="NCBI Taxonomy" id="249248"/>
    <lineage>
        <taxon>Eukaryota</taxon>
        <taxon>Metazoa</taxon>
        <taxon>Spiralia</taxon>
        <taxon>Gnathifera</taxon>
        <taxon>Rotifera</taxon>
        <taxon>Eurotatoria</taxon>
        <taxon>Bdelloidea</taxon>
        <taxon>Adinetida</taxon>
        <taxon>Adinetidae</taxon>
        <taxon>Adineta</taxon>
    </lineage>
</organism>
<evidence type="ECO:0000313" key="7">
    <source>
        <dbReference type="Proteomes" id="UP000663852"/>
    </source>
</evidence>
<proteinExistence type="predicted"/>
<dbReference type="EMBL" id="CAJNOR010000099">
    <property type="protein sequence ID" value="CAF0795946.1"/>
    <property type="molecule type" value="Genomic_DNA"/>
</dbReference>
<dbReference type="Pfam" id="PF07534">
    <property type="entry name" value="TLD"/>
    <property type="match status" value="1"/>
</dbReference>
<evidence type="ECO:0000259" key="2">
    <source>
        <dbReference type="PROSITE" id="PS50222"/>
    </source>
</evidence>
<keyword evidence="6" id="KW-1185">Reference proteome</keyword>
<evidence type="ECO:0000259" key="3">
    <source>
        <dbReference type="PROSITE" id="PS51886"/>
    </source>
</evidence>
<dbReference type="PANTHER" id="PTHR31594">
    <property type="entry name" value="AIG1-TYPE G DOMAIN-CONTAINING PROTEIN"/>
    <property type="match status" value="1"/>
</dbReference>
<dbReference type="Proteomes" id="UP000663852">
    <property type="component" value="Unassembled WGS sequence"/>
</dbReference>
<dbReference type="PROSITE" id="PS51886">
    <property type="entry name" value="TLDC"/>
    <property type="match status" value="1"/>
</dbReference>
<dbReference type="GO" id="GO:0005509">
    <property type="term" value="F:calcium ion binding"/>
    <property type="evidence" value="ECO:0007669"/>
    <property type="project" value="InterPro"/>
</dbReference>
<name>A0A815HAA4_ADIRI</name>
<comment type="caution">
    <text evidence="5">The sequence shown here is derived from an EMBL/GenBank/DDBJ whole genome shotgun (WGS) entry which is preliminary data.</text>
</comment>
<evidence type="ECO:0000313" key="4">
    <source>
        <dbReference type="EMBL" id="CAF0795946.1"/>
    </source>
</evidence>
<evidence type="ECO:0000313" key="6">
    <source>
        <dbReference type="Proteomes" id="UP000663828"/>
    </source>
</evidence>
<dbReference type="InterPro" id="IPR056073">
    <property type="entry name" value="DUF7656"/>
</dbReference>
<dbReference type="AlphaFoldDB" id="A0A815HAA4"/>
<sequence>MYDDSEKITRQAIGRLGDIGSLYDVRTDKFEGRNLFNRQLPSSYIKPEDCAFSTYIYDENESQKDTFNKLNIDGSLKLSLMAGLLKVEGSAKYLQQTKTDSRTVRVTHILHMKTKSERLQISMADLCDYFTSDAFEISNATHCVTGITWGANVAATFEQTLSTAEAAKEVQGLLSAALNTPKIEVGGVTKPSEEQGGSVKLEYNDRNNSKLRSLQISFSGDMLIQDIPKTIDDVLRIFKTVPSELKNINDGKGKQLEYELYPLKHMAQTFKYQMTIQRVINNVSLQLTNRLEDIYEQIIRGKRMINDFLNEVSPWKDWLPSDWIEAIVVKQSELNHIQTDTMRQLSTVLEQLRRGECEDAQLTELLTDFERNNPCSVLSVRKYLKANSRNEIKIDSLNEIYEHLKAVKGDYTDTTHHDVSLLFPKGKTIDQFINQHHKNEIYLLHITNEWKENDSQNWYKQIRTFGSIYKNQLSNATNQTIFRIIDHDLIPDLTGKPEKCVIYHAHLGKITSFDYYRSSLVTLTPVQIRAIRSENKLTGAMTSKNIETLHTNFIAAHPSGEIDENEFINEFQKRFPKGDPKQYCNYAFKVLDKNQSGTLSFDEYMTALSLTVPGDIEHQLTLTFQMCASSGHEYVSSEDLLQILEAVAELKGIDVSSTSFMVKTIMKFNDRQVEKITKEKFIDRLKANHDMCLGFLPLYVVPIPPSIDIDTQTLFVGGTLLFDKQHQLKLNEFYGNRNQTWELVYKATDHGFSTEKFHGRCDGQGPTMIVIQSKEGNYLFGAFTQLIWSRTRGFRQDVNAFLFTLTNPHDLPPTKFSIDKSKSNNAVYHSGAGYLGEIYNTYLFGFGGDGLDWTNFMDGYDSVWGIRRGDLFIANGCNENKYSNTRFPCSYVDSTGLSDKTFTGTTSFTVNDIEAYILK</sequence>
<dbReference type="SMART" id="SM00584">
    <property type="entry name" value="TLDc"/>
    <property type="match status" value="1"/>
</dbReference>
<dbReference type="OrthoDB" id="8954335at2759"/>
<accession>A0A815HAA4</accession>
<dbReference type="PROSITE" id="PS50222">
    <property type="entry name" value="EF_HAND_2"/>
    <property type="match status" value="1"/>
</dbReference>
<dbReference type="InterPro" id="IPR018247">
    <property type="entry name" value="EF_Hand_1_Ca_BS"/>
</dbReference>
<evidence type="ECO:0000313" key="5">
    <source>
        <dbReference type="EMBL" id="CAF1349534.1"/>
    </source>
</evidence>
<dbReference type="InterPro" id="IPR052090">
    <property type="entry name" value="Cytolytic_pore-forming_toxin"/>
</dbReference>
<dbReference type="Pfam" id="PF24674">
    <property type="entry name" value="MACPF_SNTX"/>
    <property type="match status" value="1"/>
</dbReference>
<dbReference type="InterPro" id="IPR002048">
    <property type="entry name" value="EF_hand_dom"/>
</dbReference>
<dbReference type="SUPFAM" id="SSF47473">
    <property type="entry name" value="EF-hand"/>
    <property type="match status" value="1"/>
</dbReference>
<keyword evidence="1" id="KW-0106">Calcium</keyword>
<gene>
    <name evidence="5" type="ORF">EDS130_LOCUS33198</name>
    <name evidence="4" type="ORF">XAT740_LOCUS2726</name>
</gene>